<sequence>MSTVALRASGAPPVAVPSAARIDSVDLLRGLVMVLMVLDHTRDFFHRGVWLFDPTDPARTEPVLFFTRWVTHFCAPVFVLLAGVGVALQRRRGASRGELSRFLWTRGLWLVVLELTVVRFGFTFNFDLPDLGVLQVIWALGISMIVLAALIHLPTPAIAVFGVAMVVLHNALDGITVPLGPRAPSAMQQLWMVLHQPGPVSVFGAPVFVLYPLIPWIGVMAAGYALGGVYGWEAARRRRFLVRLGLAMTMAFVALRALNVYGDPAPWSSQARGAAYTALSFLNVTKYPPSLLFLLATLGPALVVLAWMERSGRGPVARALLVFGRVPLFFYLLQWPLAHGLAGLAGWAAGQPVRWQFLNLADRFANPPAGVGFGLGVVYAAWALSILILYPLCRWFAGVKRRRTEWWLRYL</sequence>
<name>A0A6J4N063_9BACT</name>
<accession>A0A6J4N063</accession>
<feature type="transmembrane region" description="Helical" evidence="1">
    <location>
        <begin position="369"/>
        <end position="393"/>
    </location>
</feature>
<dbReference type="PANTHER" id="PTHR40407">
    <property type="entry name" value="MEMBRANE PROTEIN-LIKE PROTEIN"/>
    <property type="match status" value="1"/>
</dbReference>
<reference evidence="3" key="1">
    <citation type="submission" date="2020-02" db="EMBL/GenBank/DDBJ databases">
        <authorList>
            <person name="Meier V. D."/>
        </authorList>
    </citation>
    <scope>NUCLEOTIDE SEQUENCE</scope>
    <source>
        <strain evidence="3">AVDCRST_MAG89</strain>
    </source>
</reference>
<evidence type="ECO:0000256" key="1">
    <source>
        <dbReference type="SAM" id="Phobius"/>
    </source>
</evidence>
<gene>
    <name evidence="3" type="ORF">AVDCRST_MAG89-4813</name>
</gene>
<feature type="transmembrane region" description="Helical" evidence="1">
    <location>
        <begin position="69"/>
        <end position="88"/>
    </location>
</feature>
<feature type="transmembrane region" description="Helical" evidence="1">
    <location>
        <begin position="240"/>
        <end position="258"/>
    </location>
</feature>
<dbReference type="InterPro" id="IPR012429">
    <property type="entry name" value="HGSNAT_cat"/>
</dbReference>
<dbReference type="PANTHER" id="PTHR40407:SF1">
    <property type="entry name" value="HEPARAN-ALPHA-GLUCOSAMINIDE N-ACETYLTRANSFERASE CATALYTIC DOMAIN-CONTAINING PROTEIN"/>
    <property type="match status" value="1"/>
</dbReference>
<feature type="transmembrane region" description="Helical" evidence="1">
    <location>
        <begin position="290"/>
        <end position="308"/>
    </location>
</feature>
<evidence type="ECO:0000259" key="2">
    <source>
        <dbReference type="Pfam" id="PF07786"/>
    </source>
</evidence>
<proteinExistence type="predicted"/>
<dbReference type="AlphaFoldDB" id="A0A6J4N063"/>
<dbReference type="Pfam" id="PF07786">
    <property type="entry name" value="HGSNAT_cat"/>
    <property type="match status" value="1"/>
</dbReference>
<protein>
    <submittedName>
        <fullName evidence="3">Putative membrane protein</fullName>
    </submittedName>
</protein>
<keyword evidence="1" id="KW-0812">Transmembrane</keyword>
<evidence type="ECO:0000313" key="3">
    <source>
        <dbReference type="EMBL" id="CAA9373675.1"/>
    </source>
</evidence>
<keyword evidence="1" id="KW-0472">Membrane</keyword>
<dbReference type="EMBL" id="CADCTV010001012">
    <property type="protein sequence ID" value="CAA9373675.1"/>
    <property type="molecule type" value="Genomic_DNA"/>
</dbReference>
<feature type="transmembrane region" description="Helical" evidence="1">
    <location>
        <begin position="200"/>
        <end position="228"/>
    </location>
</feature>
<feature type="transmembrane region" description="Helical" evidence="1">
    <location>
        <begin position="132"/>
        <end position="151"/>
    </location>
</feature>
<feature type="transmembrane region" description="Helical" evidence="1">
    <location>
        <begin position="158"/>
        <end position="180"/>
    </location>
</feature>
<feature type="domain" description="Heparan-alpha-glucosaminide N-acetyltransferase catalytic" evidence="2">
    <location>
        <begin position="21"/>
        <end position="261"/>
    </location>
</feature>
<feature type="transmembrane region" description="Helical" evidence="1">
    <location>
        <begin position="108"/>
        <end position="126"/>
    </location>
</feature>
<keyword evidence="1" id="KW-1133">Transmembrane helix</keyword>
<feature type="transmembrane region" description="Helical" evidence="1">
    <location>
        <begin position="328"/>
        <end position="349"/>
    </location>
</feature>
<organism evidence="3">
    <name type="scientific">uncultured Gemmatimonadota bacterium</name>
    <dbReference type="NCBI Taxonomy" id="203437"/>
    <lineage>
        <taxon>Bacteria</taxon>
        <taxon>Pseudomonadati</taxon>
        <taxon>Gemmatimonadota</taxon>
        <taxon>environmental samples</taxon>
    </lineage>
</organism>